<dbReference type="RefSeq" id="WP_381156217.1">
    <property type="nucleotide sequence ID" value="NZ_BAAATN010000003.1"/>
</dbReference>
<evidence type="ECO:0000256" key="1">
    <source>
        <dbReference type="SAM" id="MobiDB-lite"/>
    </source>
</evidence>
<accession>A0ABV9WP34</accession>
<gene>
    <name evidence="2" type="ORF">ACFPRC_02580</name>
</gene>
<feature type="compositionally biased region" description="Gly residues" evidence="1">
    <location>
        <begin position="125"/>
        <end position="134"/>
    </location>
</feature>
<sequence>MRHPDGRTRSLDLPGGVALGVGPRVPCPPTGFRIEPGAVLARCADRPVERPGTDDGIASPRLAPARAGAPAAGPGSRSPAGVGDRGVATARHATDRPDGIALPLAARRARPARPTRPRWDTRGPGPAGRSGTGGAPRLLGPGSVDMVTWSD</sequence>
<feature type="region of interest" description="Disordered" evidence="1">
    <location>
        <begin position="45"/>
        <end position="151"/>
    </location>
</feature>
<protein>
    <submittedName>
        <fullName evidence="2">Uncharacterized protein</fullName>
    </submittedName>
</protein>
<comment type="caution">
    <text evidence="2">The sequence shown here is derived from an EMBL/GenBank/DDBJ whole genome shotgun (WGS) entry which is preliminary data.</text>
</comment>
<proteinExistence type="predicted"/>
<evidence type="ECO:0000313" key="2">
    <source>
        <dbReference type="EMBL" id="MFC5013761.1"/>
    </source>
</evidence>
<feature type="region of interest" description="Disordered" evidence="1">
    <location>
        <begin position="1"/>
        <end position="26"/>
    </location>
</feature>
<feature type="compositionally biased region" description="Basic residues" evidence="1">
    <location>
        <begin position="107"/>
        <end position="116"/>
    </location>
</feature>
<dbReference type="Proteomes" id="UP001595855">
    <property type="component" value="Unassembled WGS sequence"/>
</dbReference>
<reference evidence="3" key="1">
    <citation type="journal article" date="2019" name="Int. J. Syst. Evol. Microbiol.">
        <title>The Global Catalogue of Microorganisms (GCM) 10K type strain sequencing project: providing services to taxonomists for standard genome sequencing and annotation.</title>
        <authorList>
            <consortium name="The Broad Institute Genomics Platform"/>
            <consortium name="The Broad Institute Genome Sequencing Center for Infectious Disease"/>
            <person name="Wu L."/>
            <person name="Ma J."/>
        </authorList>
    </citation>
    <scope>NUCLEOTIDE SEQUENCE [LARGE SCALE GENOMIC DNA]</scope>
    <source>
        <strain evidence="3">CGMCC 4.1542</strain>
    </source>
</reference>
<feature type="compositionally biased region" description="Low complexity" evidence="1">
    <location>
        <begin position="58"/>
        <end position="81"/>
    </location>
</feature>
<name>A0ABV9WP34_9ACTN</name>
<evidence type="ECO:0000313" key="3">
    <source>
        <dbReference type="Proteomes" id="UP001595855"/>
    </source>
</evidence>
<keyword evidence="3" id="KW-1185">Reference proteome</keyword>
<dbReference type="EMBL" id="JBHSJO010000001">
    <property type="protein sequence ID" value="MFC5013761.1"/>
    <property type="molecule type" value="Genomic_DNA"/>
</dbReference>
<organism evidence="2 3">
    <name type="scientific">Streptomyces lienomycini</name>
    <dbReference type="NCBI Taxonomy" id="284035"/>
    <lineage>
        <taxon>Bacteria</taxon>
        <taxon>Bacillati</taxon>
        <taxon>Actinomycetota</taxon>
        <taxon>Actinomycetes</taxon>
        <taxon>Kitasatosporales</taxon>
        <taxon>Streptomycetaceae</taxon>
        <taxon>Streptomyces</taxon>
    </lineage>
</organism>
<feature type="compositionally biased region" description="Basic and acidic residues" evidence="1">
    <location>
        <begin position="1"/>
        <end position="10"/>
    </location>
</feature>